<dbReference type="eggNOG" id="COG1788">
    <property type="taxonomic scope" value="Bacteria"/>
</dbReference>
<dbReference type="InterPro" id="IPR037171">
    <property type="entry name" value="NagB/RpiA_transferase-like"/>
</dbReference>
<evidence type="ECO:0000313" key="2">
    <source>
        <dbReference type="EMBL" id="KRT35234.1"/>
    </source>
</evidence>
<dbReference type="Gene3D" id="3.40.1080.10">
    <property type="entry name" value="Glutaconate Coenzyme A-transferase"/>
    <property type="match status" value="1"/>
</dbReference>
<name>A0A0T5XAD9_9BACT</name>
<dbReference type="SMART" id="SM00882">
    <property type="entry name" value="CoA_trans"/>
    <property type="match status" value="1"/>
</dbReference>
<dbReference type="NCBIfam" id="TIGR02429">
    <property type="entry name" value="pcaI_scoA_fam"/>
    <property type="match status" value="1"/>
</dbReference>
<dbReference type="InterPro" id="IPR012792">
    <property type="entry name" value="3-oxoacid_CoA-transf_A"/>
</dbReference>
<dbReference type="GO" id="GO:0008410">
    <property type="term" value="F:CoA-transferase activity"/>
    <property type="evidence" value="ECO:0007669"/>
    <property type="project" value="InterPro"/>
</dbReference>
<sequence>MPIGAGRCNILAKKVIKPVLSAAEAVKYVKPGMSIMIGGFNYGGIPYTLVEALVEAGTGDLTLISNDTAYEDVGHGKLVANGQVKKVVASHVGLNKKTGQFYMEGKLELELCPQGTFVERIRAGGFGLGGILTPTGVGTVVEEGKQVLEIDGKKYLLELPLRANVALIRAYQADRMGNLTYFGTNRNFNPIMATAADYVVAEVDSVLEVGKLDPNEIVTPGILIDVLVVKGDNYYANRT</sequence>
<dbReference type="SUPFAM" id="SSF100950">
    <property type="entry name" value="NagB/RpiA/CoA transferase-like"/>
    <property type="match status" value="1"/>
</dbReference>
<dbReference type="Pfam" id="PF01144">
    <property type="entry name" value="CoA_trans"/>
    <property type="match status" value="1"/>
</dbReference>
<dbReference type="PANTHER" id="PTHR13707:SF60">
    <property type="entry name" value="ACETATE COA-TRANSFERASE SUBUNIT ALPHA"/>
    <property type="match status" value="1"/>
</dbReference>
<dbReference type="AlphaFoldDB" id="A0A0T5XAD9"/>
<dbReference type="InterPro" id="IPR004165">
    <property type="entry name" value="CoA_trans_fam_I"/>
</dbReference>
<keyword evidence="3" id="KW-1185">Reference proteome</keyword>
<accession>A0A0T5XAD9</accession>
<dbReference type="STRING" id="592015.HMPREF1705_04499"/>
<dbReference type="Proteomes" id="UP000005273">
    <property type="component" value="Unassembled WGS sequence"/>
</dbReference>
<gene>
    <name evidence="2" type="ORF">HMPREF1705_04499</name>
</gene>
<comment type="caution">
    <text evidence="2">The sequence shown here is derived from an EMBL/GenBank/DDBJ whole genome shotgun (WGS) entry which is preliminary data.</text>
</comment>
<evidence type="ECO:0000313" key="3">
    <source>
        <dbReference type="Proteomes" id="UP000005273"/>
    </source>
</evidence>
<protein>
    <submittedName>
        <fullName evidence="2">Putative 3-oxoadipate CoA-transferase subunit A</fullName>
    </submittedName>
</protein>
<reference evidence="3" key="1">
    <citation type="submission" date="2012-09" db="EMBL/GenBank/DDBJ databases">
        <authorList>
            <person name="Weinstock G."/>
            <person name="Sodergren E."/>
            <person name="Clifton S."/>
            <person name="Fulton L."/>
            <person name="Fulton B."/>
            <person name="Courtney L."/>
            <person name="Fronick C."/>
            <person name="Harrison M."/>
            <person name="Strong C."/>
            <person name="Farmer C."/>
            <person name="Delehaunty K."/>
            <person name="Markovic C."/>
            <person name="Hall O."/>
            <person name="Minx P."/>
            <person name="Tomlinson C."/>
            <person name="Mitreva M."/>
            <person name="Nelson J."/>
            <person name="Hou S."/>
            <person name="Wollam A."/>
            <person name="Pepin K.H."/>
            <person name="Johnson M."/>
            <person name="Bhonagiri V."/>
            <person name="Nash W.E."/>
            <person name="Suruliraj S."/>
            <person name="Warren W."/>
            <person name="Chinwalla A."/>
            <person name="Mardis E.R."/>
            <person name="Wilson R.K."/>
        </authorList>
    </citation>
    <scope>NUCLEOTIDE SEQUENCE [LARGE SCALE GENOMIC DNA]</scope>
    <source>
        <strain evidence="3">OS1</strain>
    </source>
</reference>
<evidence type="ECO:0000256" key="1">
    <source>
        <dbReference type="ARBA" id="ARBA00022679"/>
    </source>
</evidence>
<proteinExistence type="predicted"/>
<keyword evidence="1 2" id="KW-0808">Transferase</keyword>
<organism evidence="2 3">
    <name type="scientific">Acetomicrobium hydrogeniformans ATCC BAA-1850</name>
    <dbReference type="NCBI Taxonomy" id="592015"/>
    <lineage>
        <taxon>Bacteria</taxon>
        <taxon>Thermotogati</taxon>
        <taxon>Synergistota</taxon>
        <taxon>Synergistia</taxon>
        <taxon>Synergistales</taxon>
        <taxon>Acetomicrobiaceae</taxon>
        <taxon>Acetomicrobium</taxon>
    </lineage>
</organism>
<dbReference type="PANTHER" id="PTHR13707">
    <property type="entry name" value="KETOACID-COENZYME A TRANSFERASE"/>
    <property type="match status" value="1"/>
</dbReference>
<dbReference type="EMBL" id="ACJX03000001">
    <property type="protein sequence ID" value="KRT35234.1"/>
    <property type="molecule type" value="Genomic_DNA"/>
</dbReference>